<accession>A0A0E0MJS1</accession>
<keyword evidence="3" id="KW-1185">Reference proteome</keyword>
<evidence type="ECO:0000256" key="1">
    <source>
        <dbReference type="SAM" id="MobiDB-lite"/>
    </source>
</evidence>
<evidence type="ECO:0000313" key="2">
    <source>
        <dbReference type="EnsemblPlants" id="OPUNC12G03110.3"/>
    </source>
</evidence>
<dbReference type="Gramene" id="OPUNC12G03110.3">
    <property type="protein sequence ID" value="OPUNC12G03110.3"/>
    <property type="gene ID" value="OPUNC12G03110"/>
</dbReference>
<reference evidence="2" key="2">
    <citation type="submission" date="2018-05" db="EMBL/GenBank/DDBJ databases">
        <title>OpunRS2 (Oryza punctata Reference Sequence Version 2).</title>
        <authorList>
            <person name="Zhang J."/>
            <person name="Kudrna D."/>
            <person name="Lee S."/>
            <person name="Talag J."/>
            <person name="Welchert J."/>
            <person name="Wing R.A."/>
        </authorList>
    </citation>
    <scope>NUCLEOTIDE SEQUENCE [LARGE SCALE GENOMIC DNA]</scope>
</reference>
<proteinExistence type="predicted"/>
<evidence type="ECO:0000313" key="3">
    <source>
        <dbReference type="Proteomes" id="UP000026962"/>
    </source>
</evidence>
<dbReference type="AlphaFoldDB" id="A0A0E0MJS1"/>
<protein>
    <submittedName>
        <fullName evidence="2">Uncharacterized protein</fullName>
    </submittedName>
</protein>
<feature type="compositionally biased region" description="Basic and acidic residues" evidence="1">
    <location>
        <begin position="21"/>
        <end position="35"/>
    </location>
</feature>
<organism evidence="2">
    <name type="scientific">Oryza punctata</name>
    <name type="common">Red rice</name>
    <dbReference type="NCBI Taxonomy" id="4537"/>
    <lineage>
        <taxon>Eukaryota</taxon>
        <taxon>Viridiplantae</taxon>
        <taxon>Streptophyta</taxon>
        <taxon>Embryophyta</taxon>
        <taxon>Tracheophyta</taxon>
        <taxon>Spermatophyta</taxon>
        <taxon>Magnoliopsida</taxon>
        <taxon>Liliopsida</taxon>
        <taxon>Poales</taxon>
        <taxon>Poaceae</taxon>
        <taxon>BOP clade</taxon>
        <taxon>Oryzoideae</taxon>
        <taxon>Oryzeae</taxon>
        <taxon>Oryzinae</taxon>
        <taxon>Oryza</taxon>
    </lineage>
</organism>
<dbReference type="EnsemblPlants" id="OPUNC12G03110.3">
    <property type="protein sequence ID" value="OPUNC12G03110.3"/>
    <property type="gene ID" value="OPUNC12G03110"/>
</dbReference>
<dbReference type="HOGENOM" id="CLU_2230044_0_0_1"/>
<feature type="compositionally biased region" description="Low complexity" evidence="1">
    <location>
        <begin position="37"/>
        <end position="53"/>
    </location>
</feature>
<sequence length="106" mass="10921">KQKTTTRANLLGPPPPPPSRGDLHHRDASGGDRRRPAAAAAALVLSPLSPPRAEANLSPPAASASTPGGHLASEFADLHPSPRAAAPTACCFFRPPVRPCQVLVLI</sequence>
<dbReference type="Proteomes" id="UP000026962">
    <property type="component" value="Chromosome 12"/>
</dbReference>
<name>A0A0E0MJS1_ORYPU</name>
<feature type="region of interest" description="Disordered" evidence="1">
    <location>
        <begin position="1"/>
        <end position="75"/>
    </location>
</feature>
<reference evidence="2" key="1">
    <citation type="submission" date="2015-04" db="UniProtKB">
        <authorList>
            <consortium name="EnsemblPlants"/>
        </authorList>
    </citation>
    <scope>IDENTIFICATION</scope>
</reference>